<accession>A0A1F5Z370</accession>
<feature type="domain" description="Response regulatory" evidence="3">
    <location>
        <begin position="3"/>
        <end position="115"/>
    </location>
</feature>
<dbReference type="Proteomes" id="UP000179129">
    <property type="component" value="Unassembled WGS sequence"/>
</dbReference>
<dbReference type="CDD" id="cd17554">
    <property type="entry name" value="REC_TrrA-like"/>
    <property type="match status" value="1"/>
</dbReference>
<dbReference type="EMBL" id="MFIX01000015">
    <property type="protein sequence ID" value="OGG06627.1"/>
    <property type="molecule type" value="Genomic_DNA"/>
</dbReference>
<dbReference type="AlphaFoldDB" id="A0A1F5Z370"/>
<feature type="modified residue" description="4-aspartylphosphate" evidence="2">
    <location>
        <position position="52"/>
    </location>
</feature>
<evidence type="ECO:0000256" key="1">
    <source>
        <dbReference type="ARBA" id="ARBA00022553"/>
    </source>
</evidence>
<keyword evidence="1 2" id="KW-0597">Phosphoprotein</keyword>
<evidence type="ECO:0000256" key="2">
    <source>
        <dbReference type="PROSITE-ProRule" id="PRU00169"/>
    </source>
</evidence>
<dbReference type="Pfam" id="PF00072">
    <property type="entry name" value="Response_reg"/>
    <property type="match status" value="1"/>
</dbReference>
<dbReference type="SMART" id="SM00448">
    <property type="entry name" value="REC"/>
    <property type="match status" value="1"/>
</dbReference>
<dbReference type="GO" id="GO:0000160">
    <property type="term" value="P:phosphorelay signal transduction system"/>
    <property type="evidence" value="ECO:0007669"/>
    <property type="project" value="InterPro"/>
</dbReference>
<dbReference type="SUPFAM" id="SSF52172">
    <property type="entry name" value="CheY-like"/>
    <property type="match status" value="1"/>
</dbReference>
<dbReference type="PROSITE" id="PS50110">
    <property type="entry name" value="RESPONSE_REGULATORY"/>
    <property type="match status" value="1"/>
</dbReference>
<protein>
    <submittedName>
        <fullName evidence="4">Two-component system response regulator</fullName>
    </submittedName>
</protein>
<evidence type="ECO:0000259" key="3">
    <source>
        <dbReference type="PROSITE" id="PS50110"/>
    </source>
</evidence>
<dbReference type="InterPro" id="IPR050595">
    <property type="entry name" value="Bact_response_regulator"/>
</dbReference>
<gene>
    <name evidence="4" type="ORF">A3F83_07680</name>
</gene>
<comment type="caution">
    <text evidence="4">The sequence shown here is derived from an EMBL/GenBank/DDBJ whole genome shotgun (WGS) entry which is preliminary data.</text>
</comment>
<dbReference type="STRING" id="1817867.A3F83_07680"/>
<dbReference type="PANTHER" id="PTHR44591">
    <property type="entry name" value="STRESS RESPONSE REGULATOR PROTEIN 1"/>
    <property type="match status" value="1"/>
</dbReference>
<evidence type="ECO:0000313" key="5">
    <source>
        <dbReference type="Proteomes" id="UP000179129"/>
    </source>
</evidence>
<dbReference type="PANTHER" id="PTHR44591:SF18">
    <property type="entry name" value="REGULATORY PROTEIN"/>
    <property type="match status" value="1"/>
</dbReference>
<organism evidence="4 5">
    <name type="scientific">Candidatus Glassbacteria bacterium RIFCSPLOWO2_12_FULL_58_11</name>
    <dbReference type="NCBI Taxonomy" id="1817867"/>
    <lineage>
        <taxon>Bacteria</taxon>
        <taxon>Candidatus Glassiibacteriota</taxon>
    </lineage>
</organism>
<reference evidence="4 5" key="1">
    <citation type="journal article" date="2016" name="Nat. Commun.">
        <title>Thousands of microbial genomes shed light on interconnected biogeochemical processes in an aquifer system.</title>
        <authorList>
            <person name="Anantharaman K."/>
            <person name="Brown C.T."/>
            <person name="Hug L.A."/>
            <person name="Sharon I."/>
            <person name="Castelle C.J."/>
            <person name="Probst A.J."/>
            <person name="Thomas B.C."/>
            <person name="Singh A."/>
            <person name="Wilkins M.J."/>
            <person name="Karaoz U."/>
            <person name="Brodie E.L."/>
            <person name="Williams K.H."/>
            <person name="Hubbard S.S."/>
            <person name="Banfield J.F."/>
        </authorList>
    </citation>
    <scope>NUCLEOTIDE SEQUENCE [LARGE SCALE GENOMIC DNA]</scope>
</reference>
<proteinExistence type="predicted"/>
<name>A0A1F5Z370_9BACT</name>
<dbReference type="InterPro" id="IPR001789">
    <property type="entry name" value="Sig_transdc_resp-reg_receiver"/>
</dbReference>
<evidence type="ECO:0000313" key="4">
    <source>
        <dbReference type="EMBL" id="OGG06627.1"/>
    </source>
</evidence>
<dbReference type="InterPro" id="IPR011006">
    <property type="entry name" value="CheY-like_superfamily"/>
</dbReference>
<dbReference type="Gene3D" id="3.40.50.2300">
    <property type="match status" value="1"/>
</dbReference>
<sequence length="122" mass="13977">MKRLLIVDDEGDLRLLYQTEFETEGYRVDTAADAMEALSMFERERYDLIILDIKMPGMDGVEALGKFLGRDNKIPVIINSAFDSYKDNFMSWAADSYVIKSADLSELKQKVKEALGESIYEF</sequence>